<dbReference type="InterPro" id="IPR021109">
    <property type="entry name" value="Peptidase_aspartic_dom_sf"/>
</dbReference>
<evidence type="ECO:0000313" key="1">
    <source>
        <dbReference type="EMBL" id="APH70451.1"/>
    </source>
</evidence>
<dbReference type="NCBIfam" id="TIGR02281">
    <property type="entry name" value="clan_AA_DTGA"/>
    <property type="match status" value="1"/>
</dbReference>
<dbReference type="OrthoDB" id="7595324at2"/>
<dbReference type="CDD" id="cd05483">
    <property type="entry name" value="retropepsin_like_bacteria"/>
    <property type="match status" value="1"/>
</dbReference>
<gene>
    <name evidence="1" type="ORF">BSQ44_02925</name>
</gene>
<keyword evidence="2" id="KW-1185">Reference proteome</keyword>
<dbReference type="Gene3D" id="2.40.70.10">
    <property type="entry name" value="Acid Proteases"/>
    <property type="match status" value="1"/>
</dbReference>
<evidence type="ECO:0008006" key="3">
    <source>
        <dbReference type="Google" id="ProtNLM"/>
    </source>
</evidence>
<evidence type="ECO:0000313" key="2">
    <source>
        <dbReference type="Proteomes" id="UP000182840"/>
    </source>
</evidence>
<accession>A0A1L3SM64</accession>
<sequence length="188" mass="20206">MTRKLLALSVSAGMAASVPLLYQANPNLFHDLAAVGLTQITPAPEEERPIPVVNLAAVPSQKQLTGRRVELTMGSRGHFTGEFKINGRRVDAMIDTGATLVAFNEATARKAGIKLSADDFRYRIETANGVALAASADLESLEIGRIRVEGVKAVVLKDHALNDILIGMSFLNRLSKVEVENGAMLLEQ</sequence>
<organism evidence="1 2">
    <name type="scientific">Aquibium oceanicum</name>
    <dbReference type="NCBI Taxonomy" id="1670800"/>
    <lineage>
        <taxon>Bacteria</taxon>
        <taxon>Pseudomonadati</taxon>
        <taxon>Pseudomonadota</taxon>
        <taxon>Alphaproteobacteria</taxon>
        <taxon>Hyphomicrobiales</taxon>
        <taxon>Phyllobacteriaceae</taxon>
        <taxon>Aquibium</taxon>
    </lineage>
</organism>
<dbReference type="AlphaFoldDB" id="A0A1L3SM64"/>
<dbReference type="RefSeq" id="WP_072601863.1">
    <property type="nucleotide sequence ID" value="NZ_CP018171.1"/>
</dbReference>
<protein>
    <recommendedName>
        <fullName evidence="3">TIGR02281 family clan AA aspartic protease</fullName>
    </recommendedName>
</protein>
<dbReference type="Proteomes" id="UP000182840">
    <property type="component" value="Chromosome"/>
</dbReference>
<dbReference type="EMBL" id="CP018171">
    <property type="protein sequence ID" value="APH70451.1"/>
    <property type="molecule type" value="Genomic_DNA"/>
</dbReference>
<name>A0A1L3SM64_9HYPH</name>
<dbReference type="SUPFAM" id="SSF50630">
    <property type="entry name" value="Acid proteases"/>
    <property type="match status" value="1"/>
</dbReference>
<dbReference type="Pfam" id="PF13975">
    <property type="entry name" value="gag-asp_proteas"/>
    <property type="match status" value="1"/>
</dbReference>
<dbReference type="InterPro" id="IPR034122">
    <property type="entry name" value="Retropepsin-like_bacterial"/>
</dbReference>
<dbReference type="InterPro" id="IPR011969">
    <property type="entry name" value="Clan_AA_Asp_peptidase_C"/>
</dbReference>
<reference evidence="2" key="1">
    <citation type="submission" date="2016-11" db="EMBL/GenBank/DDBJ databases">
        <title>Mesorhizobium oceanicum sp. nov., isolated from deep seawater in South China Sea.</title>
        <authorList>
            <person name="Fu G.-Y."/>
        </authorList>
    </citation>
    <scope>NUCLEOTIDE SEQUENCE [LARGE SCALE GENOMIC DNA]</scope>
    <source>
        <strain evidence="2">B7</strain>
    </source>
</reference>
<proteinExistence type="predicted"/>
<dbReference type="KEGG" id="meso:BSQ44_02925"/>